<comment type="caution">
    <text evidence="1">The sequence shown here is derived from an EMBL/GenBank/DDBJ whole genome shotgun (WGS) entry which is preliminary data.</text>
</comment>
<feature type="non-terminal residue" evidence="1">
    <location>
        <position position="1"/>
    </location>
</feature>
<name>A0A0F8WD28_9ZZZZ</name>
<dbReference type="EMBL" id="LAZR01065988">
    <property type="protein sequence ID" value="KKK54448.1"/>
    <property type="molecule type" value="Genomic_DNA"/>
</dbReference>
<evidence type="ECO:0000313" key="1">
    <source>
        <dbReference type="EMBL" id="KKK54448.1"/>
    </source>
</evidence>
<feature type="non-terminal residue" evidence="1">
    <location>
        <position position="348"/>
    </location>
</feature>
<organism evidence="1">
    <name type="scientific">marine sediment metagenome</name>
    <dbReference type="NCBI Taxonomy" id="412755"/>
    <lineage>
        <taxon>unclassified sequences</taxon>
        <taxon>metagenomes</taxon>
        <taxon>ecological metagenomes</taxon>
    </lineage>
</organism>
<proteinExistence type="predicted"/>
<dbReference type="AlphaFoldDB" id="A0A0F8WD28"/>
<protein>
    <submittedName>
        <fullName evidence="1">Uncharacterized protein</fullName>
    </submittedName>
</protein>
<sequence length="348" mass="38287">VKLLDPGSLVVARIKGAINEDQFKGDMEKQGFSGTAADAFVRAAEQLLGPGEQLGMLIRGVIPPDRFTSELARLGVSDESAAALAQMAETLLDPGTLIRAKFRGAPIAGSYEGEMGRLGYTPQAAQTFEAATKIIGGPSDMIRWAVREVFTPEIVAELGLADEFPSEFVAEAAKIGMDEPIAKNEWMAHWVLPSIQQGFAMLHRRVKKPDGSTFEIEDMDRLLRVQDVMPFFRGMLTQIAFRPFTRVDVRRMHKMGVLDATEVKSAYMDIGFDDEKATAMTEFTIQFNTEGDRDLTKTEILRALDRRVIDEDLGVIILDDIGLSFEAASVIVATHQAKVAMDLTDELS</sequence>
<accession>A0A0F8WD28</accession>
<gene>
    <name evidence="1" type="ORF">LCGC14_3084650</name>
</gene>
<reference evidence="1" key="1">
    <citation type="journal article" date="2015" name="Nature">
        <title>Complex archaea that bridge the gap between prokaryotes and eukaryotes.</title>
        <authorList>
            <person name="Spang A."/>
            <person name="Saw J.H."/>
            <person name="Jorgensen S.L."/>
            <person name="Zaremba-Niedzwiedzka K."/>
            <person name="Martijn J."/>
            <person name="Lind A.E."/>
            <person name="van Eijk R."/>
            <person name="Schleper C."/>
            <person name="Guy L."/>
            <person name="Ettema T.J."/>
        </authorList>
    </citation>
    <scope>NUCLEOTIDE SEQUENCE</scope>
</reference>